<sequence>MKNEEVKDIVPGIFDEIKKSFDLKTKESHIIKDKLKALKNKKANYKDANDFAVEIGKILSDTFQDKIKTGDLPDGKMYYNIAKRLIEPNMVRNHDLVSEYSKEVQSILNKKANISIKAQKADLNQDRIDKLIDKITGYDSYEDGKWLLKEPVINFTQAVVDETIKKNANLHYKSGLNPKIIRKEHGNCCDWCKEIVGTYSYPDVPEDIYRRHRHCRCTVDYYPGDGKKQDIWSKKWKNVNEDDKIKEKIELSNKTNFSINSKQFGKKSNKHMKDYGLDVSSKVDRKKFVRIINDIVENHDSVIRNINWRGQTNTVIAYVKGKDVVLVDKNNEFITILKGGINNARIKNAGKQ</sequence>
<accession>F0H1P5</accession>
<evidence type="ECO:0000313" key="2">
    <source>
        <dbReference type="Proteomes" id="UP000005277"/>
    </source>
</evidence>
<gene>
    <name evidence="1" type="ORF">HMPREF9246_1249</name>
</gene>
<dbReference type="Proteomes" id="UP000005277">
    <property type="component" value="Unassembled WGS sequence"/>
</dbReference>
<reference evidence="1 2" key="1">
    <citation type="submission" date="2011-01" db="EMBL/GenBank/DDBJ databases">
        <authorList>
            <person name="Durkin A.S."/>
            <person name="Madupu R."/>
            <person name="Torralba M."/>
            <person name="Gillis M."/>
            <person name="Methe B."/>
            <person name="Sutton G."/>
            <person name="Nelson K.E."/>
        </authorList>
    </citation>
    <scope>NUCLEOTIDE SEQUENCE [LARGE SCALE GENOMIC DNA]</scope>
    <source>
        <strain evidence="1 2">ACS-025-V-Sch4</strain>
    </source>
</reference>
<name>F0H1P5_9FIRM</name>
<dbReference type="AlphaFoldDB" id="F0H1P5"/>
<evidence type="ECO:0000313" key="1">
    <source>
        <dbReference type="EMBL" id="EGC83675.1"/>
    </source>
</evidence>
<proteinExistence type="predicted"/>
<dbReference type="GO" id="GO:0004540">
    <property type="term" value="F:RNA nuclease activity"/>
    <property type="evidence" value="ECO:0007669"/>
    <property type="project" value="InterPro"/>
</dbReference>
<dbReference type="GeneID" id="84579366"/>
<comment type="caution">
    <text evidence="1">The sequence shown here is derived from an EMBL/GenBank/DDBJ whole genome shotgun (WGS) entry which is preliminary data.</text>
</comment>
<keyword evidence="2" id="KW-1185">Reference proteome</keyword>
<protein>
    <submittedName>
        <fullName evidence="1">Uncharacterized protein</fullName>
    </submittedName>
</protein>
<organism evidence="1 2">
    <name type="scientific">Anaerococcus hydrogenalis ACS-025-V-Sch4</name>
    <dbReference type="NCBI Taxonomy" id="879306"/>
    <lineage>
        <taxon>Bacteria</taxon>
        <taxon>Bacillati</taxon>
        <taxon>Bacillota</taxon>
        <taxon>Tissierellia</taxon>
        <taxon>Tissierellales</taxon>
        <taxon>Peptoniphilaceae</taxon>
        <taxon>Anaerococcus</taxon>
    </lineage>
</organism>
<dbReference type="EMBL" id="AEXN01000032">
    <property type="protein sequence ID" value="EGC83675.1"/>
    <property type="molecule type" value="Genomic_DNA"/>
</dbReference>
<dbReference type="RefSeq" id="WP_004818013.1">
    <property type="nucleotide sequence ID" value="NZ_AEXN01000032.1"/>
</dbReference>
<dbReference type="InterPro" id="IPR037178">
    <property type="entry name" value="ColicinD_C_sf"/>
</dbReference>
<dbReference type="Gene3D" id="3.10.450.200">
    <property type="match status" value="1"/>
</dbReference>